<dbReference type="EC" id="3.4.23.43" evidence="4"/>
<evidence type="ECO:0000256" key="2">
    <source>
        <dbReference type="SAM" id="Phobius"/>
    </source>
</evidence>
<accession>A0ABV7ZRL5</accession>
<keyword evidence="2" id="KW-0472">Membrane</keyword>
<dbReference type="Pfam" id="PF01478">
    <property type="entry name" value="Peptidase_A24"/>
    <property type="match status" value="1"/>
</dbReference>
<feature type="transmembrane region" description="Helical" evidence="2">
    <location>
        <begin position="6"/>
        <end position="24"/>
    </location>
</feature>
<name>A0ABV7ZRL5_9CORY</name>
<dbReference type="Gene3D" id="1.20.120.1220">
    <property type="match status" value="1"/>
</dbReference>
<evidence type="ECO:0000256" key="1">
    <source>
        <dbReference type="ARBA" id="ARBA00005801"/>
    </source>
</evidence>
<protein>
    <submittedName>
        <fullName evidence="4">Prepilin peptidase</fullName>
        <ecNumber evidence="4">3.4.23.43</ecNumber>
    </submittedName>
</protein>
<evidence type="ECO:0000313" key="4">
    <source>
        <dbReference type="EMBL" id="MFC3850781.1"/>
    </source>
</evidence>
<keyword evidence="2" id="KW-1133">Transmembrane helix</keyword>
<dbReference type="EMBL" id="JBHRZN010000004">
    <property type="protein sequence ID" value="MFC3850781.1"/>
    <property type="molecule type" value="Genomic_DNA"/>
</dbReference>
<feature type="domain" description="Prepilin type IV endopeptidase peptidase" evidence="3">
    <location>
        <begin position="14"/>
        <end position="114"/>
    </location>
</feature>
<dbReference type="InterPro" id="IPR000045">
    <property type="entry name" value="Prepilin_IV_endopep_pep"/>
</dbReference>
<dbReference type="InterPro" id="IPR050882">
    <property type="entry name" value="Prepilin_peptidase/N-MTase"/>
</dbReference>
<evidence type="ECO:0000259" key="3">
    <source>
        <dbReference type="Pfam" id="PF01478"/>
    </source>
</evidence>
<sequence>MGPGDLSGAVFWCAYALWAAWLAWHDLSSRRLPDHLTLSAVPVAALFSLHDAAFAGFLAGAALWSGAYAAVGVAKPGAMGGGDVKLALALGGIAGWSAGIPGTLAAMIAAGLLTAAAGAIARKRAVPHGPSMLVACAGVALGGPMA</sequence>
<keyword evidence="5" id="KW-1185">Reference proteome</keyword>
<gene>
    <name evidence="4" type="ORF">ACFORJ_11495</name>
</gene>
<feature type="transmembrane region" description="Helical" evidence="2">
    <location>
        <begin position="36"/>
        <end position="66"/>
    </location>
</feature>
<proteinExistence type="inferred from homology"/>
<dbReference type="GO" id="GO:0004190">
    <property type="term" value="F:aspartic-type endopeptidase activity"/>
    <property type="evidence" value="ECO:0007669"/>
    <property type="project" value="UniProtKB-EC"/>
</dbReference>
<evidence type="ECO:0000313" key="5">
    <source>
        <dbReference type="Proteomes" id="UP001595751"/>
    </source>
</evidence>
<organism evidence="4 5">
    <name type="scientific">Corynebacterium hansenii</name>
    <dbReference type="NCBI Taxonomy" id="394964"/>
    <lineage>
        <taxon>Bacteria</taxon>
        <taxon>Bacillati</taxon>
        <taxon>Actinomycetota</taxon>
        <taxon>Actinomycetes</taxon>
        <taxon>Mycobacteriales</taxon>
        <taxon>Corynebacteriaceae</taxon>
        <taxon>Corynebacterium</taxon>
    </lineage>
</organism>
<reference evidence="5" key="1">
    <citation type="journal article" date="2019" name="Int. J. Syst. Evol. Microbiol.">
        <title>The Global Catalogue of Microorganisms (GCM) 10K type strain sequencing project: providing services to taxonomists for standard genome sequencing and annotation.</title>
        <authorList>
            <consortium name="The Broad Institute Genomics Platform"/>
            <consortium name="The Broad Institute Genome Sequencing Center for Infectious Disease"/>
            <person name="Wu L."/>
            <person name="Ma J."/>
        </authorList>
    </citation>
    <scope>NUCLEOTIDE SEQUENCE [LARGE SCALE GENOMIC DNA]</scope>
    <source>
        <strain evidence="5">CCUG 53252</strain>
    </source>
</reference>
<keyword evidence="4" id="KW-0378">Hydrolase</keyword>
<dbReference type="PANTHER" id="PTHR30487:SF0">
    <property type="entry name" value="PREPILIN LEADER PEPTIDASE_N-METHYLTRANSFERASE-RELATED"/>
    <property type="match status" value="1"/>
</dbReference>
<comment type="caution">
    <text evidence="4">The sequence shown here is derived from an EMBL/GenBank/DDBJ whole genome shotgun (WGS) entry which is preliminary data.</text>
</comment>
<keyword evidence="2" id="KW-0812">Transmembrane</keyword>
<dbReference type="Proteomes" id="UP001595751">
    <property type="component" value="Unassembled WGS sequence"/>
</dbReference>
<dbReference type="PANTHER" id="PTHR30487">
    <property type="entry name" value="TYPE 4 PREPILIN-LIKE PROTEINS LEADER PEPTIDE-PROCESSING ENZYME"/>
    <property type="match status" value="1"/>
</dbReference>
<dbReference type="RefSeq" id="WP_290293075.1">
    <property type="nucleotide sequence ID" value="NZ_CP047211.1"/>
</dbReference>
<feature type="transmembrane region" description="Helical" evidence="2">
    <location>
        <begin position="86"/>
        <end position="114"/>
    </location>
</feature>
<comment type="similarity">
    <text evidence="1">Belongs to the peptidase A24 family.</text>
</comment>